<sequence length="272" mass="31658">MVNSVGKNGTNIRICPPDIVLKPALLSYTEEQLNWKEIQSRLTKEFGYTPGRTLIFQKMKYLNVGNTSWKNAKVIPKEVLRSLILEEVENDVNKWNGPVAIQDKDFVQQVMKEEDPDNCIKRYMLMAMRNFRQHVGAIQKLVIVPDAQYADAIGHLHLDMIIEASYKMLIQMTVDKGSETGEMFTQQEALCLDLQEHSAFMALKSTHNIIIEVCWKWFWKHAGLEVWEIIEEGRTNGMFNPSNSLHCDLFQWLWLKIVQHVLDSYVQYWNGH</sequence>
<dbReference type="Proteomes" id="UP000017559">
    <property type="component" value="Unassembled WGS sequence"/>
</dbReference>
<dbReference type="KEGG" id="mrr:Moror_14672"/>
<evidence type="ECO:0000313" key="1">
    <source>
        <dbReference type="EMBL" id="ESK80710.1"/>
    </source>
</evidence>
<dbReference type="OrthoDB" id="6017046at2759"/>
<comment type="caution">
    <text evidence="1">The sequence shown here is derived from an EMBL/GenBank/DDBJ whole genome shotgun (WGS) entry which is preliminary data.</text>
</comment>
<evidence type="ECO:0000313" key="2">
    <source>
        <dbReference type="Proteomes" id="UP000017559"/>
    </source>
</evidence>
<reference evidence="1 2" key="1">
    <citation type="journal article" date="2014" name="BMC Genomics">
        <title>Genome and secretome analysis of the hemibiotrophic fungal pathogen, Moniliophthora roreri, which causes frosty pod rot disease of cacao: mechanisms of the biotrophic and necrotrophic phases.</title>
        <authorList>
            <person name="Meinhardt L.W."/>
            <person name="Costa G.G.L."/>
            <person name="Thomazella D.P.T."/>
            <person name="Teixeira P.J.P.L."/>
            <person name="Carazzolle M.F."/>
            <person name="Schuster S.C."/>
            <person name="Carlson J.E."/>
            <person name="Guiltinan M.J."/>
            <person name="Mieczkowski P."/>
            <person name="Farmer A."/>
            <person name="Ramaraj T."/>
            <person name="Crozier J."/>
            <person name="Davis R.E."/>
            <person name="Shao J."/>
            <person name="Melnick R.L."/>
            <person name="Pereira G.A.G."/>
            <person name="Bailey B.A."/>
        </authorList>
    </citation>
    <scope>NUCLEOTIDE SEQUENCE [LARGE SCALE GENOMIC DNA]</scope>
    <source>
        <strain evidence="1 2">MCA 2997</strain>
    </source>
</reference>
<gene>
    <name evidence="1" type="ORF">Moror_14672</name>
</gene>
<proteinExistence type="predicted"/>
<protein>
    <submittedName>
        <fullName evidence="1">Uncharacterized protein</fullName>
    </submittedName>
</protein>
<dbReference type="EMBL" id="AWSO01003083">
    <property type="protein sequence ID" value="ESK80710.1"/>
    <property type="molecule type" value="Genomic_DNA"/>
</dbReference>
<name>V2WKJ2_MONRO</name>
<organism evidence="1 2">
    <name type="scientific">Moniliophthora roreri (strain MCA 2997)</name>
    <name type="common">Cocoa frosty pod rot fungus</name>
    <name type="synonym">Crinipellis roreri</name>
    <dbReference type="NCBI Taxonomy" id="1381753"/>
    <lineage>
        <taxon>Eukaryota</taxon>
        <taxon>Fungi</taxon>
        <taxon>Dikarya</taxon>
        <taxon>Basidiomycota</taxon>
        <taxon>Agaricomycotina</taxon>
        <taxon>Agaricomycetes</taxon>
        <taxon>Agaricomycetidae</taxon>
        <taxon>Agaricales</taxon>
        <taxon>Marasmiineae</taxon>
        <taxon>Marasmiaceae</taxon>
        <taxon>Moniliophthora</taxon>
    </lineage>
</organism>
<accession>V2WKJ2</accession>
<dbReference type="HOGENOM" id="CLU_1023396_0_0_1"/>
<dbReference type="AlphaFoldDB" id="V2WKJ2"/>
<keyword evidence="2" id="KW-1185">Reference proteome</keyword>